<dbReference type="PANTHER" id="PTHR33295:SF18">
    <property type="entry name" value="AAA+ ATPASE DOMAIN-CONTAINING PROTEIN"/>
    <property type="match status" value="1"/>
</dbReference>
<dbReference type="Proteomes" id="UP000029084">
    <property type="component" value="Chromosome"/>
</dbReference>
<dbReference type="Gene3D" id="3.40.50.300">
    <property type="entry name" value="P-loop containing nucleotide triphosphate hydrolases"/>
    <property type="match status" value="1"/>
</dbReference>
<evidence type="ECO:0000313" key="2">
    <source>
        <dbReference type="EMBL" id="AIM27191.1"/>
    </source>
</evidence>
<dbReference type="GeneID" id="91755510"/>
<dbReference type="InterPro" id="IPR027417">
    <property type="entry name" value="P-loop_NTPase"/>
</dbReference>
<dbReference type="OrthoDB" id="371918at2157"/>
<dbReference type="CDD" id="cd00009">
    <property type="entry name" value="AAA"/>
    <property type="match status" value="1"/>
</dbReference>
<dbReference type="SMART" id="SM00382">
    <property type="entry name" value="AAA"/>
    <property type="match status" value="1"/>
</dbReference>
<proteinExistence type="predicted"/>
<dbReference type="InterPro" id="IPR041682">
    <property type="entry name" value="AAA_14"/>
</dbReference>
<reference evidence="2 3" key="1">
    <citation type="journal article" date="2014" name="J. Bacteriol.">
        <title>Role of an Archaeal PitA Transporter in the Copper and Arsenic Resistance of Metallosphaera sedula, an Extreme Thermoacidophile.</title>
        <authorList>
            <person name="McCarthy S."/>
            <person name="Ai C."/>
            <person name="Wheaton G."/>
            <person name="Tevatia R."/>
            <person name="Eckrich V."/>
            <person name="Kelly R."/>
            <person name="Blum P."/>
        </authorList>
    </citation>
    <scope>NUCLEOTIDE SEQUENCE [LARGE SCALE GENOMIC DNA]</scope>
    <source>
        <strain evidence="2 3">CuR1</strain>
    </source>
</reference>
<protein>
    <submittedName>
        <fullName evidence="2">AAA ATPase</fullName>
    </submittedName>
</protein>
<organism evidence="2 3">
    <name type="scientific">Metallosphaera sedula</name>
    <dbReference type="NCBI Taxonomy" id="43687"/>
    <lineage>
        <taxon>Archaea</taxon>
        <taxon>Thermoproteota</taxon>
        <taxon>Thermoprotei</taxon>
        <taxon>Sulfolobales</taxon>
        <taxon>Sulfolobaceae</taxon>
        <taxon>Metallosphaera</taxon>
    </lineage>
</organism>
<evidence type="ECO:0000259" key="1">
    <source>
        <dbReference type="SMART" id="SM00382"/>
    </source>
</evidence>
<evidence type="ECO:0000313" key="3">
    <source>
        <dbReference type="Proteomes" id="UP000029084"/>
    </source>
</evidence>
<gene>
    <name evidence="2" type="ORF">HA72_1040</name>
</gene>
<dbReference type="PANTHER" id="PTHR33295">
    <property type="entry name" value="ATPASE"/>
    <property type="match status" value="1"/>
</dbReference>
<dbReference type="RefSeq" id="WP_012020992.1">
    <property type="nucleotide sequence ID" value="NZ_AP019770.1"/>
</dbReference>
<feature type="domain" description="AAA+ ATPase" evidence="1">
    <location>
        <begin position="36"/>
        <end position="169"/>
    </location>
</feature>
<dbReference type="Pfam" id="PF13173">
    <property type="entry name" value="AAA_14"/>
    <property type="match status" value="1"/>
</dbReference>
<dbReference type="Pfam" id="PF13635">
    <property type="entry name" value="DUF4143"/>
    <property type="match status" value="1"/>
</dbReference>
<dbReference type="EMBL" id="CP008822">
    <property type="protein sequence ID" value="AIM27191.1"/>
    <property type="molecule type" value="Genomic_DNA"/>
</dbReference>
<dbReference type="OMA" id="QDPFIFH"/>
<dbReference type="AlphaFoldDB" id="A0A088E4F7"/>
<dbReference type="InterPro" id="IPR003593">
    <property type="entry name" value="AAA+_ATPase"/>
</dbReference>
<accession>A0A088E4F7</accession>
<dbReference type="InterPro" id="IPR025420">
    <property type="entry name" value="DUF4143"/>
</dbReference>
<name>A0A088E4F7_9CREN</name>
<sequence>MSMISQMSFQNPWWTQPSSIDDDDHVRRAKYYLPPVRENLLILGPRQVGKTTYMKTVIRDLLREVEPRKVFYFSCDSLSRKDELIQLLNEYRTLVNGDEAFIFLDEITSVDAWNMGLLHLFNAGYFRNSLVYVSGSSSLNLSRETLPGRPLKKVVYYPLNFRVYFDLFTRKLDVPTLPVTSPHEIMKEAKKLLPHLSALNKALLSYVERGGFFATNLSSASLYETYRDTVLSEIAKTGRSEALFKQVISRIIESYGSRISDNGISKEISASHTTVSEYLELLERLFITRTYRKWENGRVNYRSLKKVYMIDPFLFRVMKRYSLGKDLETEDIPHVIEGIVGEHLSREYAESLFTFFKDGREIDFLVRGIGIEVKWSERVRSRPKAPEYVLTMDEFDEERRLIPVSLFLYLISSDKVFYDLG</sequence>
<dbReference type="SUPFAM" id="SSF52540">
    <property type="entry name" value="P-loop containing nucleoside triphosphate hydrolases"/>
    <property type="match status" value="1"/>
</dbReference>